<accession>X1RSG9</accession>
<organism evidence="1">
    <name type="scientific">marine sediment metagenome</name>
    <dbReference type="NCBI Taxonomy" id="412755"/>
    <lineage>
        <taxon>unclassified sequences</taxon>
        <taxon>metagenomes</taxon>
        <taxon>ecological metagenomes</taxon>
    </lineage>
</organism>
<gene>
    <name evidence="1" type="ORF">S12H4_05850</name>
</gene>
<proteinExistence type="predicted"/>
<dbReference type="AlphaFoldDB" id="X1RSG9"/>
<comment type="caution">
    <text evidence="1">The sequence shown here is derived from an EMBL/GenBank/DDBJ whole genome shotgun (WGS) entry which is preliminary data.</text>
</comment>
<dbReference type="EMBL" id="BARW01001985">
    <property type="protein sequence ID" value="GAI66135.1"/>
    <property type="molecule type" value="Genomic_DNA"/>
</dbReference>
<evidence type="ECO:0000313" key="1">
    <source>
        <dbReference type="EMBL" id="GAI66135.1"/>
    </source>
</evidence>
<name>X1RSG9_9ZZZZ</name>
<reference evidence="1" key="1">
    <citation type="journal article" date="2014" name="Front. Microbiol.">
        <title>High frequency of phylogenetically diverse reductive dehalogenase-homologous genes in deep subseafloor sedimentary metagenomes.</title>
        <authorList>
            <person name="Kawai M."/>
            <person name="Futagami T."/>
            <person name="Toyoda A."/>
            <person name="Takaki Y."/>
            <person name="Nishi S."/>
            <person name="Hori S."/>
            <person name="Arai W."/>
            <person name="Tsubouchi T."/>
            <person name="Morono Y."/>
            <person name="Uchiyama I."/>
            <person name="Ito T."/>
            <person name="Fujiyama A."/>
            <person name="Inagaki F."/>
            <person name="Takami H."/>
        </authorList>
    </citation>
    <scope>NUCLEOTIDE SEQUENCE</scope>
    <source>
        <strain evidence="1">Expedition CK06-06</strain>
    </source>
</reference>
<sequence length="99" mass="10459">MHIIGENGGGAYTIYRALIASFKRSDLSIVAQKRYAGAAADTDDWFIGIATDGTNLFAVGLTSSEGEGGLDALVVKFDSNLNILARKTYGGSEDDAFYA</sequence>
<feature type="non-terminal residue" evidence="1">
    <location>
        <position position="99"/>
    </location>
</feature>
<protein>
    <submittedName>
        <fullName evidence="1">Uncharacterized protein</fullName>
    </submittedName>
</protein>